<name>A0A8R1ELR9_CAEJA</name>
<dbReference type="Proteomes" id="UP000005237">
    <property type="component" value="Unassembled WGS sequence"/>
</dbReference>
<dbReference type="AlphaFoldDB" id="A0A8R1ELR9"/>
<proteinExistence type="predicted"/>
<sequence length="118" mass="13296">MRKSSTSHLYLKRVFRQPTGGTNCSFLKHSTSRRVPGSVVRKVPPVSKVMENPEQTTVVQEETRIVPTTQGPRCFSAPQLNLRMVNLTPVIPETIRDLIISQDDLLALFGRGRGDYLF</sequence>
<evidence type="ECO:0000313" key="1">
    <source>
        <dbReference type="EnsemblMetazoa" id="CJA37629.1"/>
    </source>
</evidence>
<reference evidence="1" key="2">
    <citation type="submission" date="2022-06" db="UniProtKB">
        <authorList>
            <consortium name="EnsemblMetazoa"/>
        </authorList>
    </citation>
    <scope>IDENTIFICATION</scope>
    <source>
        <strain evidence="1">DF5081</strain>
    </source>
</reference>
<keyword evidence="2" id="KW-1185">Reference proteome</keyword>
<accession>A0A8R1ELR9</accession>
<protein>
    <submittedName>
        <fullName evidence="1">Uncharacterized protein</fullName>
    </submittedName>
</protein>
<organism evidence="1 2">
    <name type="scientific">Caenorhabditis japonica</name>
    <dbReference type="NCBI Taxonomy" id="281687"/>
    <lineage>
        <taxon>Eukaryota</taxon>
        <taxon>Metazoa</taxon>
        <taxon>Ecdysozoa</taxon>
        <taxon>Nematoda</taxon>
        <taxon>Chromadorea</taxon>
        <taxon>Rhabditida</taxon>
        <taxon>Rhabditina</taxon>
        <taxon>Rhabditomorpha</taxon>
        <taxon>Rhabditoidea</taxon>
        <taxon>Rhabditidae</taxon>
        <taxon>Peloderinae</taxon>
        <taxon>Caenorhabditis</taxon>
    </lineage>
</organism>
<dbReference type="EnsemblMetazoa" id="CJA37629.1">
    <property type="protein sequence ID" value="CJA37629.1"/>
    <property type="gene ID" value="WBGene00213476"/>
</dbReference>
<evidence type="ECO:0000313" key="2">
    <source>
        <dbReference type="Proteomes" id="UP000005237"/>
    </source>
</evidence>
<reference evidence="2" key="1">
    <citation type="submission" date="2010-08" db="EMBL/GenBank/DDBJ databases">
        <authorList>
            <consortium name="Caenorhabditis japonica Sequencing Consortium"/>
            <person name="Wilson R.K."/>
        </authorList>
    </citation>
    <scope>NUCLEOTIDE SEQUENCE [LARGE SCALE GENOMIC DNA]</scope>
    <source>
        <strain evidence="2">DF5081</strain>
    </source>
</reference>